<accession>A0ABM3YFT2</accession>
<name>A0ABM3YFT2_ERIEU</name>
<evidence type="ECO:0000259" key="10">
    <source>
        <dbReference type="SMART" id="SM00199"/>
    </source>
</evidence>
<dbReference type="InterPro" id="IPR001811">
    <property type="entry name" value="Chemokine_IL8-like_dom"/>
</dbReference>
<dbReference type="Gene3D" id="2.40.50.40">
    <property type="match status" value="1"/>
</dbReference>
<keyword evidence="11" id="KW-1185">Reference proteome</keyword>
<comment type="subcellular location">
    <subcellularLocation>
        <location evidence="1 9">Secreted</location>
    </subcellularLocation>
</comment>
<evidence type="ECO:0000256" key="5">
    <source>
        <dbReference type="ARBA" id="ARBA00022729"/>
    </source>
</evidence>
<protein>
    <recommendedName>
        <fullName evidence="9">C-C motif chemokine</fullName>
    </recommendedName>
</protein>
<dbReference type="PANTHER" id="PTHR12015:SF183">
    <property type="entry name" value="C-C MOTIF CHEMOKINE 3"/>
    <property type="match status" value="1"/>
</dbReference>
<comment type="function">
    <text evidence="7">Monokine with inflammatory and chemokinetic properties. Binds to CCR1, CCR4 and CCR5. One of the major HIV-suppressive factors produced by CD8+ T-cells. Recombinant MIP-1-alpha induces a dose-dependent inhibition of different strains of HIV-1, HIV-2, and simian immunodeficiency virus (SIV).</text>
</comment>
<dbReference type="Pfam" id="PF00048">
    <property type="entry name" value="IL8"/>
    <property type="match status" value="1"/>
</dbReference>
<dbReference type="RefSeq" id="XP_060059931.1">
    <property type="nucleotide sequence ID" value="XM_060203948.1"/>
</dbReference>
<dbReference type="PROSITE" id="PS00472">
    <property type="entry name" value="SMALL_CYTOKINES_CC"/>
    <property type="match status" value="1"/>
</dbReference>
<dbReference type="InterPro" id="IPR039809">
    <property type="entry name" value="Chemokine_b/g/d"/>
</dbReference>
<feature type="signal peptide" evidence="9">
    <location>
        <begin position="1"/>
        <end position="18"/>
    </location>
</feature>
<keyword evidence="5 9" id="KW-0732">Signal</keyword>
<evidence type="ECO:0000256" key="6">
    <source>
        <dbReference type="ARBA" id="ARBA00023157"/>
    </source>
</evidence>
<dbReference type="SMART" id="SM00199">
    <property type="entry name" value="SCY"/>
    <property type="match status" value="1"/>
</dbReference>
<reference evidence="12" key="1">
    <citation type="submission" date="2025-08" db="UniProtKB">
        <authorList>
            <consortium name="RefSeq"/>
        </authorList>
    </citation>
    <scope>IDENTIFICATION</scope>
</reference>
<dbReference type="InterPro" id="IPR000827">
    <property type="entry name" value="Chemokine_CC_CS"/>
</dbReference>
<proteinExistence type="inferred from homology"/>
<keyword evidence="6" id="KW-1015">Disulfide bond</keyword>
<gene>
    <name evidence="12" type="primary">LOC132541998</name>
</gene>
<dbReference type="InterPro" id="IPR036048">
    <property type="entry name" value="Interleukin_8-like_sf"/>
</dbReference>
<evidence type="ECO:0000256" key="4">
    <source>
        <dbReference type="ARBA" id="ARBA00022525"/>
    </source>
</evidence>
<evidence type="ECO:0000256" key="3">
    <source>
        <dbReference type="ARBA" id="ARBA00022514"/>
    </source>
</evidence>
<dbReference type="Proteomes" id="UP001652624">
    <property type="component" value="Chromosome 12"/>
</dbReference>
<keyword evidence="3 9" id="KW-0202">Cytokine</keyword>
<dbReference type="GeneID" id="132541998"/>
<evidence type="ECO:0000256" key="2">
    <source>
        <dbReference type="ARBA" id="ARBA00010868"/>
    </source>
</evidence>
<comment type="similarity">
    <text evidence="2 9">Belongs to the intercrine beta (chemokine CC) family.</text>
</comment>
<evidence type="ECO:0000256" key="9">
    <source>
        <dbReference type="RuleBase" id="RU361150"/>
    </source>
</evidence>
<evidence type="ECO:0000313" key="11">
    <source>
        <dbReference type="Proteomes" id="UP001652624"/>
    </source>
</evidence>
<dbReference type="PANTHER" id="PTHR12015">
    <property type="entry name" value="SMALL INDUCIBLE CYTOKINE A"/>
    <property type="match status" value="1"/>
</dbReference>
<dbReference type="CDD" id="cd00272">
    <property type="entry name" value="Chemokine_CC"/>
    <property type="match status" value="1"/>
</dbReference>
<sequence length="90" mass="10250">MKLLVAAVFVLFCTKVLCSYAQERTYSPATCCFSFISRQIPRKYVVGYFETGGQCLQNGIIFLTKKGQQICANPKNAWVQEYISDIEKNH</sequence>
<comment type="subunit">
    <text evidence="8">Self-associates. Also heterodimer of MIP-1-alpha(4-69) and MIP-1-beta(3-69). Interacts with CCR1.</text>
</comment>
<organism evidence="11 12">
    <name type="scientific">Erinaceus europaeus</name>
    <name type="common">Western European hedgehog</name>
    <dbReference type="NCBI Taxonomy" id="9365"/>
    <lineage>
        <taxon>Eukaryota</taxon>
        <taxon>Metazoa</taxon>
        <taxon>Chordata</taxon>
        <taxon>Craniata</taxon>
        <taxon>Vertebrata</taxon>
        <taxon>Euteleostomi</taxon>
        <taxon>Mammalia</taxon>
        <taxon>Eutheria</taxon>
        <taxon>Laurasiatheria</taxon>
        <taxon>Eulipotyphla</taxon>
        <taxon>Erinaceidae</taxon>
        <taxon>Erinaceinae</taxon>
        <taxon>Erinaceus</taxon>
    </lineage>
</organism>
<feature type="domain" description="Chemokine interleukin-8-like" evidence="10">
    <location>
        <begin position="28"/>
        <end position="86"/>
    </location>
</feature>
<evidence type="ECO:0000256" key="1">
    <source>
        <dbReference type="ARBA" id="ARBA00004613"/>
    </source>
</evidence>
<evidence type="ECO:0000313" key="12">
    <source>
        <dbReference type="RefSeq" id="XP_060059931.1"/>
    </source>
</evidence>
<keyword evidence="4 9" id="KW-0964">Secreted</keyword>
<keyword evidence="9" id="KW-0145">Chemotaxis</keyword>
<evidence type="ECO:0000256" key="8">
    <source>
        <dbReference type="ARBA" id="ARBA00046726"/>
    </source>
</evidence>
<dbReference type="SUPFAM" id="SSF54117">
    <property type="entry name" value="Interleukin 8-like chemokines"/>
    <property type="match status" value="1"/>
</dbReference>
<feature type="chain" id="PRO_5044951292" description="C-C motif chemokine" evidence="9">
    <location>
        <begin position="19"/>
        <end position="90"/>
    </location>
</feature>
<evidence type="ECO:0000256" key="7">
    <source>
        <dbReference type="ARBA" id="ARBA00044740"/>
    </source>
</evidence>